<accession>A0A285VI30</accession>
<proteinExistence type="predicted"/>
<name>A0A285VI30_9MICO</name>
<dbReference type="Proteomes" id="UP000219688">
    <property type="component" value="Unassembled WGS sequence"/>
</dbReference>
<keyword evidence="2" id="KW-1185">Reference proteome</keyword>
<gene>
    <name evidence="1" type="ORF">SAMN05421879_10296</name>
</gene>
<evidence type="ECO:0000313" key="2">
    <source>
        <dbReference type="Proteomes" id="UP000219688"/>
    </source>
</evidence>
<sequence length="316" mass="35906">MGGSTPVAQNRASAGHKLGQLVGDWFEKYVAWPLLSDVAKSLDLYPDSRFNMRSCRPGGKVMWPDLEGNTVDYDVVFELGGTDDKIGEIVAAFETFWRRGIRHSKDKARDDSGKLGAIRDTYPTARMLCIYAAGDFSKPAKDLVKSRGLELFYIPKRDILEVWEENGVTIDYPDKADETSKAELADLAAKALRQDTDLLQRIADSLWDRLGATEKTRMTDVVRARLSALPRNYTIDVVDFVHLEFASRIAVQEFIDRGEFLQQVGDTHREYRYTVEFGDGDVFERSGLSWIELRQLHKNLGRLVKHVERLSQRALK</sequence>
<dbReference type="EMBL" id="OBQK01000002">
    <property type="protein sequence ID" value="SOC53735.1"/>
    <property type="molecule type" value="Genomic_DNA"/>
</dbReference>
<evidence type="ECO:0000313" key="1">
    <source>
        <dbReference type="EMBL" id="SOC53735.1"/>
    </source>
</evidence>
<dbReference type="AlphaFoldDB" id="A0A285VI30"/>
<protein>
    <submittedName>
        <fullName evidence="1">Uncharacterized protein</fullName>
    </submittedName>
</protein>
<organism evidence="1 2">
    <name type="scientific">Ornithinimicrobium cerasi</name>
    <dbReference type="NCBI Taxonomy" id="2248773"/>
    <lineage>
        <taxon>Bacteria</taxon>
        <taxon>Bacillati</taxon>
        <taxon>Actinomycetota</taxon>
        <taxon>Actinomycetes</taxon>
        <taxon>Micrococcales</taxon>
        <taxon>Ornithinimicrobiaceae</taxon>
        <taxon>Ornithinimicrobium</taxon>
    </lineage>
</organism>
<reference evidence="2" key="1">
    <citation type="submission" date="2017-08" db="EMBL/GenBank/DDBJ databases">
        <authorList>
            <person name="Varghese N."/>
            <person name="Submissions S."/>
        </authorList>
    </citation>
    <scope>NUCLEOTIDE SEQUENCE [LARGE SCALE GENOMIC DNA]</scope>
    <source>
        <strain evidence="2">USBA17B2</strain>
    </source>
</reference>